<evidence type="ECO:0000259" key="9">
    <source>
        <dbReference type="Pfam" id="PF20730"/>
    </source>
</evidence>
<evidence type="ECO:0000313" key="10">
    <source>
        <dbReference type="EMBL" id="WMT81056.1"/>
    </source>
</evidence>
<dbReference type="Gene3D" id="3.30.240.20">
    <property type="entry name" value="bsu07140 like domains"/>
    <property type="match status" value="2"/>
</dbReference>
<comment type="similarity">
    <text evidence="2">Belongs to the UPF0702 family.</text>
</comment>
<dbReference type="InterPro" id="IPR007353">
    <property type="entry name" value="DUF421"/>
</dbReference>
<accession>A0ABY9Q1G4</accession>
<evidence type="ECO:0008006" key="12">
    <source>
        <dbReference type="Google" id="ProtNLM"/>
    </source>
</evidence>
<evidence type="ECO:0000256" key="1">
    <source>
        <dbReference type="ARBA" id="ARBA00004651"/>
    </source>
</evidence>
<reference evidence="10 11" key="1">
    <citation type="submission" date="2022-07" db="EMBL/GenBank/DDBJ databases">
        <title>Genome sequence of Terrisporobacter mayombei DSM6539.</title>
        <authorList>
            <person name="Boeer T."/>
            <person name="Bengelsdorf F.R."/>
            <person name="Daniel R."/>
            <person name="Poehlein A."/>
        </authorList>
    </citation>
    <scope>NUCLEOTIDE SEQUENCE [LARGE SCALE GENOMIC DNA]</scope>
    <source>
        <strain evidence="10 11">DSM 6539</strain>
    </source>
</reference>
<evidence type="ECO:0000256" key="2">
    <source>
        <dbReference type="ARBA" id="ARBA00006448"/>
    </source>
</evidence>
<sequence>MINEIFKVSLKSIISVSILFVLTKIMGKKQISQLTLFDYVVGISIGSISSELAIDDSISYIQGITGMIIYAIFPILLSIISLRSYLGRRILDGVPTILIQNGQINEGGLKKTKMNINDLLEECRLKDVFDIGDIEFAILETSGNLSIQLKSMNNPLTPKDLNTKTDYKGLCVNLIIDGKILDSHLKSIGKSNKWLKKQLHNKGIENISDVLLAYIDSSEKVNIYLKNVNIPTTPIL</sequence>
<keyword evidence="6 7" id="KW-0472">Membrane</keyword>
<dbReference type="InterPro" id="IPR023090">
    <property type="entry name" value="UPF0702_alpha/beta_dom_sf"/>
</dbReference>
<dbReference type="PANTHER" id="PTHR34582">
    <property type="entry name" value="UPF0702 TRANSMEMBRANE PROTEIN YCAP"/>
    <property type="match status" value="1"/>
</dbReference>
<keyword evidence="3" id="KW-1003">Cell membrane</keyword>
<evidence type="ECO:0000256" key="3">
    <source>
        <dbReference type="ARBA" id="ARBA00022475"/>
    </source>
</evidence>
<evidence type="ECO:0000256" key="6">
    <source>
        <dbReference type="ARBA" id="ARBA00023136"/>
    </source>
</evidence>
<comment type="subcellular location">
    <subcellularLocation>
        <location evidence="1">Cell membrane</location>
        <topology evidence="1">Multi-pass membrane protein</topology>
    </subcellularLocation>
</comment>
<dbReference type="Proteomes" id="UP001235030">
    <property type="component" value="Chromosome"/>
</dbReference>
<keyword evidence="4 7" id="KW-0812">Transmembrane</keyword>
<feature type="transmembrane region" description="Helical" evidence="7">
    <location>
        <begin position="6"/>
        <end position="22"/>
    </location>
</feature>
<feature type="transmembrane region" description="Helical" evidence="7">
    <location>
        <begin position="60"/>
        <end position="82"/>
    </location>
</feature>
<proteinExistence type="inferred from homology"/>
<keyword evidence="5 7" id="KW-1133">Transmembrane helix</keyword>
<evidence type="ECO:0000256" key="5">
    <source>
        <dbReference type="ARBA" id="ARBA00022989"/>
    </source>
</evidence>
<keyword evidence="11" id="KW-1185">Reference proteome</keyword>
<feature type="domain" description="YetF C-terminal" evidence="8">
    <location>
        <begin position="88"/>
        <end position="214"/>
    </location>
</feature>
<dbReference type="Pfam" id="PF20730">
    <property type="entry name" value="YetF_N"/>
    <property type="match status" value="1"/>
</dbReference>
<dbReference type="EMBL" id="CP101637">
    <property type="protein sequence ID" value="WMT81056.1"/>
    <property type="molecule type" value="Genomic_DNA"/>
</dbReference>
<dbReference type="Pfam" id="PF04239">
    <property type="entry name" value="DUF421"/>
    <property type="match status" value="1"/>
</dbReference>
<dbReference type="RefSeq" id="WP_228103245.1">
    <property type="nucleotide sequence ID" value="NZ_CP101637.1"/>
</dbReference>
<feature type="domain" description="YetF-like N-terminal transmembrane" evidence="9">
    <location>
        <begin position="7"/>
        <end position="79"/>
    </location>
</feature>
<dbReference type="PANTHER" id="PTHR34582:SF7">
    <property type="entry name" value="UPF0702 TRANSMEMBRANE PROTEIN YDFS"/>
    <property type="match status" value="1"/>
</dbReference>
<dbReference type="InterPro" id="IPR048454">
    <property type="entry name" value="YetF_N"/>
</dbReference>
<gene>
    <name evidence="10" type="ORF">TEMA_13880</name>
</gene>
<name>A0ABY9Q1G4_9FIRM</name>
<evidence type="ECO:0000256" key="4">
    <source>
        <dbReference type="ARBA" id="ARBA00022692"/>
    </source>
</evidence>
<organism evidence="10 11">
    <name type="scientific">Terrisporobacter mayombei</name>
    <dbReference type="NCBI Taxonomy" id="1541"/>
    <lineage>
        <taxon>Bacteria</taxon>
        <taxon>Bacillati</taxon>
        <taxon>Bacillota</taxon>
        <taxon>Clostridia</taxon>
        <taxon>Peptostreptococcales</taxon>
        <taxon>Peptostreptococcaceae</taxon>
        <taxon>Terrisporobacter</taxon>
    </lineage>
</organism>
<protein>
    <recommendedName>
        <fullName evidence="12">DUF421 domain-containing protein</fullName>
    </recommendedName>
</protein>
<evidence type="ECO:0000313" key="11">
    <source>
        <dbReference type="Proteomes" id="UP001235030"/>
    </source>
</evidence>
<evidence type="ECO:0000259" key="8">
    <source>
        <dbReference type="Pfam" id="PF04239"/>
    </source>
</evidence>
<evidence type="ECO:0000256" key="7">
    <source>
        <dbReference type="SAM" id="Phobius"/>
    </source>
</evidence>